<dbReference type="CDD" id="cd02970">
    <property type="entry name" value="PRX_like2"/>
    <property type="match status" value="1"/>
</dbReference>
<evidence type="ECO:0000313" key="3">
    <source>
        <dbReference type="Proteomes" id="UP000431533"/>
    </source>
</evidence>
<dbReference type="Pfam" id="PF13911">
    <property type="entry name" value="AhpC-TSA_2"/>
    <property type="match status" value="1"/>
</dbReference>
<sequence>MAIASGSLAAREVSVASTSNDTPKTNGLDSKTLAALEKIDTSRTSEQDYTDRVDHTAEFNGDVNTNDEIPTQETLARLEKLVVLDKDGITIPFRDLYNGPNVARRVLIIFIRHFFCGNCQEYMRAIASSITPSDLLHLPTPTFIAVVGCGSPALISMYQEATSCPFPIYADPTKKTYEELGMLRTLNLGTHPEYMRRSLMSAMVTSFVQSLKQIKGGKAFQGGGYHQVGGEFLFEPVNMVTPICSPDVSSADNERKMLGEGIGGSGYLGSGVGEEKRVTWCHRMRNTRDHAEIPELREVLGLDGCGVPGRNKRRWTLALGKRKGTGLTETERSSVSMSLSRNGGGSTRQSSELLMNSSNMVRSDA</sequence>
<name>A0A8H8U2V0_9HELO</name>
<dbReference type="RefSeq" id="XP_031008438.1">
    <property type="nucleotide sequence ID" value="XM_031145883.1"/>
</dbReference>
<organism evidence="2 3">
    <name type="scientific">Lachnellula hyalina</name>
    <dbReference type="NCBI Taxonomy" id="1316788"/>
    <lineage>
        <taxon>Eukaryota</taxon>
        <taxon>Fungi</taxon>
        <taxon>Dikarya</taxon>
        <taxon>Ascomycota</taxon>
        <taxon>Pezizomycotina</taxon>
        <taxon>Leotiomycetes</taxon>
        <taxon>Helotiales</taxon>
        <taxon>Lachnaceae</taxon>
        <taxon>Lachnellula</taxon>
    </lineage>
</organism>
<evidence type="ECO:0000313" key="2">
    <source>
        <dbReference type="EMBL" id="TVY29651.1"/>
    </source>
</evidence>
<protein>
    <submittedName>
        <fullName evidence="2">Thioredoxin-like protein</fullName>
    </submittedName>
</protein>
<evidence type="ECO:0000256" key="1">
    <source>
        <dbReference type="SAM" id="MobiDB-lite"/>
    </source>
</evidence>
<dbReference type="GeneID" id="41981092"/>
<dbReference type="PANTHER" id="PTHR28630">
    <property type="match status" value="1"/>
</dbReference>
<dbReference type="EMBL" id="QGMH01000015">
    <property type="protein sequence ID" value="TVY29651.1"/>
    <property type="molecule type" value="Genomic_DNA"/>
</dbReference>
<dbReference type="SUPFAM" id="SSF52833">
    <property type="entry name" value="Thioredoxin-like"/>
    <property type="match status" value="1"/>
</dbReference>
<dbReference type="AlphaFoldDB" id="A0A8H8U2V0"/>
<feature type="region of interest" description="Disordered" evidence="1">
    <location>
        <begin position="322"/>
        <end position="365"/>
    </location>
</feature>
<dbReference type="Proteomes" id="UP000431533">
    <property type="component" value="Unassembled WGS sequence"/>
</dbReference>
<keyword evidence="3" id="KW-1185">Reference proteome</keyword>
<dbReference type="FunFam" id="3.40.30.10:FF:000404">
    <property type="entry name" value="WGS project CABT00000000 data, contig 2.14"/>
    <property type="match status" value="1"/>
</dbReference>
<comment type="caution">
    <text evidence="2">The sequence shown here is derived from an EMBL/GenBank/DDBJ whole genome shotgun (WGS) entry which is preliminary data.</text>
</comment>
<proteinExistence type="predicted"/>
<dbReference type="OrthoDB" id="40334at2759"/>
<dbReference type="InterPro" id="IPR032801">
    <property type="entry name" value="PXL2A/B/C"/>
</dbReference>
<gene>
    <name evidence="2" type="primary">AAED1</name>
    <name evidence="2" type="ORF">LHYA1_G000894</name>
</gene>
<dbReference type="InterPro" id="IPR036249">
    <property type="entry name" value="Thioredoxin-like_sf"/>
</dbReference>
<reference evidence="2 3" key="1">
    <citation type="submission" date="2018-05" db="EMBL/GenBank/DDBJ databases">
        <title>Genome sequencing and assembly of the regulated plant pathogen Lachnellula willkommii and related sister species for the development of diagnostic species identification markers.</title>
        <authorList>
            <person name="Giroux E."/>
            <person name="Bilodeau G."/>
        </authorList>
    </citation>
    <scope>NUCLEOTIDE SEQUENCE [LARGE SCALE GENOMIC DNA]</scope>
    <source>
        <strain evidence="2 3">CBS 185.66</strain>
    </source>
</reference>
<dbReference type="Gene3D" id="3.40.30.10">
    <property type="entry name" value="Glutaredoxin"/>
    <property type="match status" value="1"/>
</dbReference>
<accession>A0A8H8U2V0</accession>
<dbReference type="PANTHER" id="PTHR28630:SF3">
    <property type="entry name" value="PEROXIREDOXIN-LIKE 2C"/>
    <property type="match status" value="1"/>
</dbReference>
<feature type="compositionally biased region" description="Polar residues" evidence="1">
    <location>
        <begin position="333"/>
        <end position="365"/>
    </location>
</feature>